<evidence type="ECO:0000256" key="6">
    <source>
        <dbReference type="ARBA" id="ARBA00022723"/>
    </source>
</evidence>
<comment type="cofactor">
    <cofactor evidence="2">
        <name>[4Fe-4S] cluster</name>
        <dbReference type="ChEBI" id="CHEBI:49883"/>
    </cofactor>
</comment>
<evidence type="ECO:0000256" key="5">
    <source>
        <dbReference type="ARBA" id="ARBA00022617"/>
    </source>
</evidence>
<evidence type="ECO:0000256" key="8">
    <source>
        <dbReference type="ARBA" id="ARBA00023004"/>
    </source>
</evidence>
<protein>
    <submittedName>
        <fullName evidence="13">Ferredoxin-sulfite reductase</fullName>
        <ecNumber evidence="13">1.8.1.2</ecNumber>
        <ecNumber evidence="13">1.8.7.1</ecNumber>
    </submittedName>
</protein>
<dbReference type="SUPFAM" id="SSF56014">
    <property type="entry name" value="Nitrite and sulphite reductase 4Fe-4S domain-like"/>
    <property type="match status" value="2"/>
</dbReference>
<evidence type="ECO:0000313" key="14">
    <source>
        <dbReference type="Proteomes" id="UP000002592"/>
    </source>
</evidence>
<dbReference type="GO" id="GO:0000103">
    <property type="term" value="P:sulfate assimilation"/>
    <property type="evidence" value="ECO:0007669"/>
    <property type="project" value="TreeGrafter"/>
</dbReference>
<name>A2C1J2_PROM1</name>
<dbReference type="EC" id="1.8.7.1" evidence="13"/>
<keyword evidence="9" id="KW-0411">Iron-sulfur</keyword>
<dbReference type="GO" id="GO:0004783">
    <property type="term" value="F:sulfite reductase (NADPH) activity"/>
    <property type="evidence" value="ECO:0007669"/>
    <property type="project" value="UniProtKB-EC"/>
</dbReference>
<evidence type="ECO:0000256" key="9">
    <source>
        <dbReference type="ARBA" id="ARBA00023014"/>
    </source>
</evidence>
<dbReference type="GO" id="GO:0050311">
    <property type="term" value="F:sulfite reductase (ferredoxin) activity"/>
    <property type="evidence" value="ECO:0007669"/>
    <property type="project" value="UniProtKB-EC"/>
</dbReference>
<dbReference type="SUPFAM" id="SSF55124">
    <property type="entry name" value="Nitrite/Sulfite reductase N-terminal domain-like"/>
    <property type="match status" value="2"/>
</dbReference>
<evidence type="ECO:0000259" key="12">
    <source>
        <dbReference type="Pfam" id="PF03460"/>
    </source>
</evidence>
<dbReference type="GO" id="GO:0009337">
    <property type="term" value="C:sulfite reductase complex (NADPH)"/>
    <property type="evidence" value="ECO:0007669"/>
    <property type="project" value="TreeGrafter"/>
</dbReference>
<dbReference type="Proteomes" id="UP000002592">
    <property type="component" value="Chromosome"/>
</dbReference>
<dbReference type="KEGG" id="pme:NATL1_07941"/>
<evidence type="ECO:0000256" key="7">
    <source>
        <dbReference type="ARBA" id="ARBA00023002"/>
    </source>
</evidence>
<keyword evidence="6" id="KW-0479">Metal-binding</keyword>
<dbReference type="GO" id="GO:0046872">
    <property type="term" value="F:metal ion binding"/>
    <property type="evidence" value="ECO:0007669"/>
    <property type="project" value="UniProtKB-KW"/>
</dbReference>
<keyword evidence="4" id="KW-0004">4Fe-4S</keyword>
<evidence type="ECO:0000256" key="10">
    <source>
        <dbReference type="SAM" id="Coils"/>
    </source>
</evidence>
<sequence length="714" mass="79761">MPKIIEIPGRSGFYLRVAVPRGKLRDAFGTCDVVKKIGNTREEAEENISSAEIAIQQKFDEKLREEDAKQINKSLPKGIRLEAIKNSNSKEPPKNIEKDLKDAGFSNAAIEALMNFDEKESTNIEEIEQTVPSPCIANNSPRAKFEQFKADSNYLNEPLHSELLNESDHFTNDAVQLLKFHGSYQQDDREHRKRGGTGKDWQMMLRLRNPAGYVPGPLFVALDELSDRLGNQTLRATTRQCFQMHGIKKRNIKEVIGTIVKSMGSTLAACGDVNRNVMAPAAPYEQGSYPAARKLANDIADVLSPKKAEKTYIDLWVDGEMKYAIKPSSEVKKNRKLQLKPGVFSGDKKEPLYGATYLPRKFKCATTVPGDNSVDILTHDIGLVTFTNKKGVLEGCNVYVGGGMGRTHNLDTTFARIADPIGYVEGEHILELVQSILALQRDYGDRKTRRHSRLKYVLHDMGVDWFKKQLTSKYFTRKIENLKHEGDTILEDYLGWHQQSEKLWFVGLPLLSGRLTGRVKKELRNIVEKFALDVRLTPNQDLLLCNIGNYQKASVKRALINIGFMNPGAPDPLARNAMACPALPLCGLAMTEAERFLPELLERINNQLEILEINKSILIRVTGCPNGCARPYMAELALVGSGLNQYQLWLGGSTNLKRLATPYLQKMPIDDLEKTLEPLFLSWKDTGASSSLGDHVTKLGSESVMSLLTSSAAP</sequence>
<comment type="similarity">
    <text evidence="3">Belongs to the nitrite and sulfite reductase 4Fe-4S domain family.</text>
</comment>
<evidence type="ECO:0000256" key="2">
    <source>
        <dbReference type="ARBA" id="ARBA00001966"/>
    </source>
</evidence>
<gene>
    <name evidence="13" type="primary">sir</name>
    <name evidence="13" type="ordered locus">NATL1_07941</name>
</gene>
<dbReference type="EMBL" id="CP000553">
    <property type="protein sequence ID" value="ABM75352.1"/>
    <property type="molecule type" value="Genomic_DNA"/>
</dbReference>
<dbReference type="Gene3D" id="3.30.413.10">
    <property type="entry name" value="Sulfite Reductase Hemoprotein, domain 1"/>
    <property type="match status" value="2"/>
</dbReference>
<feature type="domain" description="Nitrite/Sulfite reductase ferredoxin-like" evidence="12">
    <location>
        <begin position="497"/>
        <end position="559"/>
    </location>
</feature>
<keyword evidence="10" id="KW-0175">Coiled coil</keyword>
<feature type="coiled-coil region" evidence="10">
    <location>
        <begin position="34"/>
        <end position="61"/>
    </location>
</feature>
<dbReference type="InterPro" id="IPR045169">
    <property type="entry name" value="NO2/SO3_Rdtase_4Fe4S_prot"/>
</dbReference>
<organism evidence="13 14">
    <name type="scientific">Prochlorococcus marinus (strain NATL1A)</name>
    <dbReference type="NCBI Taxonomy" id="167555"/>
    <lineage>
        <taxon>Bacteria</taxon>
        <taxon>Bacillati</taxon>
        <taxon>Cyanobacteriota</taxon>
        <taxon>Cyanophyceae</taxon>
        <taxon>Synechococcales</taxon>
        <taxon>Prochlorococcaceae</taxon>
        <taxon>Prochlorococcus</taxon>
    </lineage>
</organism>
<proteinExistence type="inferred from homology"/>
<dbReference type="EC" id="1.8.1.2" evidence="13"/>
<feature type="domain" description="Nitrite/Sulfite reductase ferredoxin-like" evidence="12">
    <location>
        <begin position="203"/>
        <end position="256"/>
    </location>
</feature>
<dbReference type="AlphaFoldDB" id="A2C1J2"/>
<evidence type="ECO:0000256" key="3">
    <source>
        <dbReference type="ARBA" id="ARBA00010429"/>
    </source>
</evidence>
<dbReference type="PROSITE" id="PS00365">
    <property type="entry name" value="NIR_SIR"/>
    <property type="match status" value="1"/>
</dbReference>
<dbReference type="NCBIfam" id="NF010029">
    <property type="entry name" value="PRK13504.1"/>
    <property type="match status" value="1"/>
</dbReference>
<dbReference type="PANTHER" id="PTHR11493:SF47">
    <property type="entry name" value="SULFITE REDUCTASE [NADPH] SUBUNIT BETA"/>
    <property type="match status" value="1"/>
</dbReference>
<evidence type="ECO:0000313" key="13">
    <source>
        <dbReference type="EMBL" id="ABM75352.1"/>
    </source>
</evidence>
<dbReference type="GO" id="GO:0020037">
    <property type="term" value="F:heme binding"/>
    <property type="evidence" value="ECO:0007669"/>
    <property type="project" value="InterPro"/>
</dbReference>
<dbReference type="InterPro" id="IPR006067">
    <property type="entry name" value="NO2/SO3_Rdtase_4Fe4S_dom"/>
</dbReference>
<keyword evidence="5" id="KW-0349">Heme</keyword>
<feature type="domain" description="Nitrite/sulphite reductase 4Fe-4S" evidence="11">
    <location>
        <begin position="348"/>
        <end position="477"/>
    </location>
</feature>
<dbReference type="InterPro" id="IPR036136">
    <property type="entry name" value="Nit/Sulf_reduc_fer-like_dom_sf"/>
</dbReference>
<keyword evidence="8" id="KW-0408">Iron</keyword>
<dbReference type="FunFam" id="3.30.413.10:FF:000014">
    <property type="entry name" value="Sulfite reductase [ferredoxin], chloroplastic"/>
    <property type="match status" value="1"/>
</dbReference>
<dbReference type="InterPro" id="IPR005117">
    <property type="entry name" value="NiRdtase/SiRdtase_haem-b_fer"/>
</dbReference>
<dbReference type="PANTHER" id="PTHR11493">
    <property type="entry name" value="SULFITE REDUCTASE [NADPH] SUBUNIT BETA-RELATED"/>
    <property type="match status" value="1"/>
</dbReference>
<dbReference type="PRINTS" id="PR00397">
    <property type="entry name" value="SIROHAEM"/>
</dbReference>
<dbReference type="InterPro" id="IPR045854">
    <property type="entry name" value="NO2/SO3_Rdtase_4Fe4S_sf"/>
</dbReference>
<dbReference type="HOGENOM" id="CLU_001975_3_2_3"/>
<dbReference type="InterPro" id="IPR006066">
    <property type="entry name" value="NO2/SO3_Rdtase_FeS/sirohaem_BS"/>
</dbReference>
<dbReference type="eggNOG" id="COG0155">
    <property type="taxonomic scope" value="Bacteria"/>
</dbReference>
<reference evidence="14" key="1">
    <citation type="journal article" date="2007" name="PLoS Genet.">
        <title>Patterns and implications of gene gain and loss in the evolution of Prochlorococcus.</title>
        <authorList>
            <person name="Kettler G.C."/>
            <person name="Martiny A.C."/>
            <person name="Huang K."/>
            <person name="Zucker J."/>
            <person name="Coleman M.L."/>
            <person name="Rodrigue S."/>
            <person name="Chen F."/>
            <person name="Lapidus A."/>
            <person name="Ferriera S."/>
            <person name="Johnson J."/>
            <person name="Steglich C."/>
            <person name="Church G.M."/>
            <person name="Richardson P."/>
            <person name="Chisholm S.W."/>
        </authorList>
    </citation>
    <scope>NUCLEOTIDE SEQUENCE [LARGE SCALE GENOMIC DNA]</scope>
    <source>
        <strain evidence="14">NATL1A</strain>
    </source>
</reference>
<dbReference type="Pfam" id="PF01077">
    <property type="entry name" value="NIR_SIR"/>
    <property type="match status" value="1"/>
</dbReference>
<evidence type="ECO:0000256" key="4">
    <source>
        <dbReference type="ARBA" id="ARBA00022485"/>
    </source>
</evidence>
<evidence type="ECO:0000259" key="11">
    <source>
        <dbReference type="Pfam" id="PF01077"/>
    </source>
</evidence>
<dbReference type="GO" id="GO:0051539">
    <property type="term" value="F:4 iron, 4 sulfur cluster binding"/>
    <property type="evidence" value="ECO:0007669"/>
    <property type="project" value="UniProtKB-KW"/>
</dbReference>
<dbReference type="Pfam" id="PF03460">
    <property type="entry name" value="NIR_SIR_ferr"/>
    <property type="match status" value="2"/>
</dbReference>
<evidence type="ECO:0000256" key="1">
    <source>
        <dbReference type="ARBA" id="ARBA00001929"/>
    </source>
</evidence>
<keyword evidence="7 13" id="KW-0560">Oxidoreductase</keyword>
<comment type="cofactor">
    <cofactor evidence="1">
        <name>siroheme</name>
        <dbReference type="ChEBI" id="CHEBI:60052"/>
    </cofactor>
</comment>
<accession>A2C1J2</accession>